<gene>
    <name evidence="1" type="ORF">DVH24_006423</name>
</gene>
<name>A0A498KCS8_MALDO</name>
<comment type="caution">
    <text evidence="1">The sequence shown here is derived from an EMBL/GenBank/DDBJ whole genome shotgun (WGS) entry which is preliminary data.</text>
</comment>
<sequence>MTVVPIHSTRPSSSHPLFGLSSEFSMGRQKKILKNVIHSEFNGPLSYHVLVIVRFASHPVTQLNPTLFRNSKKMEMPLGFCSVSLAVSAFVQSNDCCTHSLHASIIQSPSIWVAF</sequence>
<evidence type="ECO:0000313" key="1">
    <source>
        <dbReference type="EMBL" id="RXI05166.1"/>
    </source>
</evidence>
<dbReference type="Proteomes" id="UP000290289">
    <property type="component" value="Chromosome 2"/>
</dbReference>
<reference evidence="1 2" key="1">
    <citation type="submission" date="2018-10" db="EMBL/GenBank/DDBJ databases">
        <title>A high-quality apple genome assembly.</title>
        <authorList>
            <person name="Hu J."/>
        </authorList>
    </citation>
    <scope>NUCLEOTIDE SEQUENCE [LARGE SCALE GENOMIC DNA]</scope>
    <source>
        <strain evidence="2">cv. HFTH1</strain>
        <tissue evidence="1">Young leaf</tissue>
    </source>
</reference>
<accession>A0A498KCS8</accession>
<dbReference type="AlphaFoldDB" id="A0A498KCS8"/>
<organism evidence="1 2">
    <name type="scientific">Malus domestica</name>
    <name type="common">Apple</name>
    <name type="synonym">Pyrus malus</name>
    <dbReference type="NCBI Taxonomy" id="3750"/>
    <lineage>
        <taxon>Eukaryota</taxon>
        <taxon>Viridiplantae</taxon>
        <taxon>Streptophyta</taxon>
        <taxon>Embryophyta</taxon>
        <taxon>Tracheophyta</taxon>
        <taxon>Spermatophyta</taxon>
        <taxon>Magnoliopsida</taxon>
        <taxon>eudicotyledons</taxon>
        <taxon>Gunneridae</taxon>
        <taxon>Pentapetalae</taxon>
        <taxon>rosids</taxon>
        <taxon>fabids</taxon>
        <taxon>Rosales</taxon>
        <taxon>Rosaceae</taxon>
        <taxon>Amygdaloideae</taxon>
        <taxon>Maleae</taxon>
        <taxon>Malus</taxon>
    </lineage>
</organism>
<proteinExistence type="predicted"/>
<protein>
    <submittedName>
        <fullName evidence="1">Uncharacterized protein</fullName>
    </submittedName>
</protein>
<keyword evidence="2" id="KW-1185">Reference proteome</keyword>
<dbReference type="EMBL" id="RDQH01000328">
    <property type="protein sequence ID" value="RXI05166.1"/>
    <property type="molecule type" value="Genomic_DNA"/>
</dbReference>
<evidence type="ECO:0000313" key="2">
    <source>
        <dbReference type="Proteomes" id="UP000290289"/>
    </source>
</evidence>